<protein>
    <submittedName>
        <fullName evidence="1">Uncharacterized protein</fullName>
    </submittedName>
</protein>
<dbReference type="Proteomes" id="UP000250235">
    <property type="component" value="Unassembled WGS sequence"/>
</dbReference>
<name>A0A2Z7BK57_9LAMI</name>
<dbReference type="EMBL" id="KV005018">
    <property type="protein sequence ID" value="KZV34680.1"/>
    <property type="molecule type" value="Genomic_DNA"/>
</dbReference>
<reference evidence="1 2" key="1">
    <citation type="journal article" date="2015" name="Proc. Natl. Acad. Sci. U.S.A.">
        <title>The resurrection genome of Boea hygrometrica: A blueprint for survival of dehydration.</title>
        <authorList>
            <person name="Xiao L."/>
            <person name="Yang G."/>
            <person name="Zhang L."/>
            <person name="Yang X."/>
            <person name="Zhao S."/>
            <person name="Ji Z."/>
            <person name="Zhou Q."/>
            <person name="Hu M."/>
            <person name="Wang Y."/>
            <person name="Chen M."/>
            <person name="Xu Y."/>
            <person name="Jin H."/>
            <person name="Xiao X."/>
            <person name="Hu G."/>
            <person name="Bao F."/>
            <person name="Hu Y."/>
            <person name="Wan P."/>
            <person name="Li L."/>
            <person name="Deng X."/>
            <person name="Kuang T."/>
            <person name="Xiang C."/>
            <person name="Zhu J.K."/>
            <person name="Oliver M.J."/>
            <person name="He Y."/>
        </authorList>
    </citation>
    <scope>NUCLEOTIDE SEQUENCE [LARGE SCALE GENOMIC DNA]</scope>
    <source>
        <strain evidence="2">cv. XS01</strain>
    </source>
</reference>
<evidence type="ECO:0000313" key="1">
    <source>
        <dbReference type="EMBL" id="KZV34680.1"/>
    </source>
</evidence>
<dbReference type="AlphaFoldDB" id="A0A2Z7BK57"/>
<sequence length="209" mass="23286">MVTSEKLDLMMAISAGLKVKWSQILFTTLLSMVNNPKRQSQGYDLQIRFLLDKLVKADLGEPVKLHPRKILTGKSVTTYIKNNLKVTPAGESSKLNEDTASNTDGGESQVAQLVKKAKANLTPVLPLNKVLTVHTKLRIVGIPYPEAKTSGRSIKFHCTKKPATSRSSPRLFYSLNWVTIGRATHKEPTTKIIENNGWNRQNSREETFG</sequence>
<evidence type="ECO:0000313" key="2">
    <source>
        <dbReference type="Proteomes" id="UP000250235"/>
    </source>
</evidence>
<organism evidence="1 2">
    <name type="scientific">Dorcoceras hygrometricum</name>
    <dbReference type="NCBI Taxonomy" id="472368"/>
    <lineage>
        <taxon>Eukaryota</taxon>
        <taxon>Viridiplantae</taxon>
        <taxon>Streptophyta</taxon>
        <taxon>Embryophyta</taxon>
        <taxon>Tracheophyta</taxon>
        <taxon>Spermatophyta</taxon>
        <taxon>Magnoliopsida</taxon>
        <taxon>eudicotyledons</taxon>
        <taxon>Gunneridae</taxon>
        <taxon>Pentapetalae</taxon>
        <taxon>asterids</taxon>
        <taxon>lamiids</taxon>
        <taxon>Lamiales</taxon>
        <taxon>Gesneriaceae</taxon>
        <taxon>Didymocarpoideae</taxon>
        <taxon>Trichosporeae</taxon>
        <taxon>Loxocarpinae</taxon>
        <taxon>Dorcoceras</taxon>
    </lineage>
</organism>
<accession>A0A2Z7BK57</accession>
<keyword evidence="2" id="KW-1185">Reference proteome</keyword>
<proteinExistence type="predicted"/>
<gene>
    <name evidence="1" type="ORF">F511_21795</name>
</gene>